<evidence type="ECO:0000313" key="3">
    <source>
        <dbReference type="Proteomes" id="UP001595962"/>
    </source>
</evidence>
<reference evidence="3" key="1">
    <citation type="journal article" date="2019" name="Int. J. Syst. Evol. Microbiol.">
        <title>The Global Catalogue of Microorganisms (GCM) 10K type strain sequencing project: providing services to taxonomists for standard genome sequencing and annotation.</title>
        <authorList>
            <consortium name="The Broad Institute Genomics Platform"/>
            <consortium name="The Broad Institute Genome Sequencing Center for Infectious Disease"/>
            <person name="Wu L."/>
            <person name="Ma J."/>
        </authorList>
    </citation>
    <scope>NUCLEOTIDE SEQUENCE [LARGE SCALE GENOMIC DNA]</scope>
    <source>
        <strain evidence="3">DT28</strain>
    </source>
</reference>
<feature type="transmembrane region" description="Helical" evidence="1">
    <location>
        <begin position="98"/>
        <end position="120"/>
    </location>
</feature>
<organism evidence="2 3">
    <name type="scientific">Rheinheimera marina</name>
    <dbReference type="NCBI Taxonomy" id="1774958"/>
    <lineage>
        <taxon>Bacteria</taxon>
        <taxon>Pseudomonadati</taxon>
        <taxon>Pseudomonadota</taxon>
        <taxon>Gammaproteobacteria</taxon>
        <taxon>Chromatiales</taxon>
        <taxon>Chromatiaceae</taxon>
        <taxon>Rheinheimera</taxon>
    </lineage>
</organism>
<feature type="transmembrane region" description="Helical" evidence="1">
    <location>
        <begin position="66"/>
        <end position="86"/>
    </location>
</feature>
<feature type="transmembrane region" description="Helical" evidence="1">
    <location>
        <begin position="6"/>
        <end position="26"/>
    </location>
</feature>
<accession>A0ABV9JL79</accession>
<protein>
    <recommendedName>
        <fullName evidence="4">Rod shape-determining protein MreD</fullName>
    </recommendedName>
</protein>
<name>A0ABV9JL79_9GAMM</name>
<dbReference type="EMBL" id="JBHSGB010000006">
    <property type="protein sequence ID" value="MFC4655016.1"/>
    <property type="molecule type" value="Genomic_DNA"/>
</dbReference>
<sequence>MLLFFLPRYLALSIVVLLGVALLHAVQPVRLGFVADVLAPPLLCLWLVRWYQGQHPPLQLSDRPRLTYGLAMLDALLQAALVFISVGSMQAIALSDAVLSFFSVVVFHTLMIYFALGYTISKGAVTPASKAA</sequence>
<keyword evidence="3" id="KW-1185">Reference proteome</keyword>
<proteinExistence type="predicted"/>
<gene>
    <name evidence="2" type="ORF">ACFO3I_08320</name>
</gene>
<dbReference type="Proteomes" id="UP001595962">
    <property type="component" value="Unassembled WGS sequence"/>
</dbReference>
<feature type="transmembrane region" description="Helical" evidence="1">
    <location>
        <begin position="33"/>
        <end position="51"/>
    </location>
</feature>
<keyword evidence="1" id="KW-0812">Transmembrane</keyword>
<dbReference type="RefSeq" id="WP_377333257.1">
    <property type="nucleotide sequence ID" value="NZ_JBHSGB010000006.1"/>
</dbReference>
<keyword evidence="1" id="KW-0472">Membrane</keyword>
<comment type="caution">
    <text evidence="2">The sequence shown here is derived from an EMBL/GenBank/DDBJ whole genome shotgun (WGS) entry which is preliminary data.</text>
</comment>
<evidence type="ECO:0000256" key="1">
    <source>
        <dbReference type="SAM" id="Phobius"/>
    </source>
</evidence>
<keyword evidence="1" id="KW-1133">Transmembrane helix</keyword>
<evidence type="ECO:0008006" key="4">
    <source>
        <dbReference type="Google" id="ProtNLM"/>
    </source>
</evidence>
<evidence type="ECO:0000313" key="2">
    <source>
        <dbReference type="EMBL" id="MFC4655016.1"/>
    </source>
</evidence>